<dbReference type="PANTHER" id="PTHR32026:SF10">
    <property type="entry name" value="METHYLTRANSFERASE-LIKE PROTEIN 24-RELATED"/>
    <property type="match status" value="1"/>
</dbReference>
<name>A0A6H1QTQ5_9PHYC</name>
<protein>
    <submittedName>
        <fullName evidence="2">Methyltransferase domain protein</fullName>
    </submittedName>
</protein>
<proteinExistence type="predicted"/>
<dbReference type="GO" id="GO:0032259">
    <property type="term" value="P:methylation"/>
    <property type="evidence" value="ECO:0007669"/>
    <property type="project" value="UniProtKB-KW"/>
</dbReference>
<accession>A0A6H1QTQ5</accession>
<dbReference type="GO" id="GO:0008168">
    <property type="term" value="F:methyltransferase activity"/>
    <property type="evidence" value="ECO:0007669"/>
    <property type="project" value="UniProtKB-KW"/>
</dbReference>
<keyword evidence="2" id="KW-0489">Methyltransferase</keyword>
<feature type="domain" description="Methyltransferase" evidence="1">
    <location>
        <begin position="30"/>
        <end position="168"/>
    </location>
</feature>
<organism evidence="2">
    <name type="scientific">Ostreococcus mediterraneus virus 2</name>
    <dbReference type="NCBI Taxonomy" id="2726183"/>
    <lineage>
        <taxon>Viruses</taxon>
        <taxon>Varidnaviria</taxon>
        <taxon>Bamfordvirae</taxon>
        <taxon>Nucleocytoviricota</taxon>
        <taxon>Megaviricetes</taxon>
        <taxon>Algavirales</taxon>
        <taxon>Phycodnaviridae</taxon>
        <taxon>Prasinovirus</taxon>
    </lineage>
</organism>
<keyword evidence="2" id="KW-0808">Transferase</keyword>
<gene>
    <name evidence="2" type="ORF">orf00023</name>
</gene>
<evidence type="ECO:0000259" key="1">
    <source>
        <dbReference type="Pfam" id="PF13383"/>
    </source>
</evidence>
<evidence type="ECO:0000313" key="2">
    <source>
        <dbReference type="EMBL" id="QIZ31069.1"/>
    </source>
</evidence>
<dbReference type="Pfam" id="PF13383">
    <property type="entry name" value="Methyltransf_22"/>
    <property type="match status" value="1"/>
</dbReference>
<dbReference type="EMBL" id="MN688676">
    <property type="protein sequence ID" value="QIZ31069.1"/>
    <property type="molecule type" value="Genomic_DNA"/>
</dbReference>
<dbReference type="PANTHER" id="PTHR32026">
    <property type="entry name" value="METHYLTRANSFERASE-LIKE PROTEIN 24"/>
    <property type="match status" value="1"/>
</dbReference>
<dbReference type="InterPro" id="IPR025714">
    <property type="entry name" value="Methyltranfer_dom"/>
</dbReference>
<sequence length="256" mass="30241">MEDQQRLYEKKFIETCRLIKRSIVPHKVNLKKVRVGRRGDGGYVMCQLEDDTYDALYSYGSDDNITFEKAFYEKYGTTSYVYDHTIEGITDKPEYINFFKEGVASKKMESPQVDTIDNHIMKNGHTDSKKLIAQIDIEGTEWFIFNDNFKYLDNFSQLIIEFHIFKDITLYEELFKRTFDILNEKFVCVHIHANNCLLQPWVDANFPRAFEVTYVRKDLVSEAEIEPKPFPDPELDASSDPTRPELVLDYWLNEYK</sequence>
<reference evidence="2" key="1">
    <citation type="journal article" date="2020" name="Sci. Adv.">
        <title>Virus-host coexistence in phytoplankton through the genomic lens.</title>
        <authorList>
            <person name="Yau S."/>
            <person name="Krasovec M."/>
            <person name="Benites L.F."/>
            <person name="Rombauts S."/>
            <person name="Groussin M."/>
            <person name="Vancaester E."/>
            <person name="Aury J.M."/>
            <person name="Derelle E."/>
            <person name="Desdevises Y."/>
            <person name="Escande M.L."/>
            <person name="Grimsley N."/>
            <person name="Guy J."/>
            <person name="Moreau H."/>
            <person name="Sanchez-Brosseau S."/>
            <person name="van de Peer Y."/>
            <person name="Vandepoele K."/>
            <person name="Gourbiere S."/>
            <person name="Piganeau G."/>
        </authorList>
    </citation>
    <scope>NUCLEOTIDE SEQUENCE</scope>
    <source>
        <strain evidence="2">OmV2</strain>
    </source>
</reference>
<dbReference type="InterPro" id="IPR026913">
    <property type="entry name" value="METTL24"/>
</dbReference>